<gene>
    <name evidence="1" type="ORF">NEZAVI_LOCUS5260</name>
</gene>
<organism evidence="1 2">
    <name type="scientific">Nezara viridula</name>
    <name type="common">Southern green stink bug</name>
    <name type="synonym">Cimex viridulus</name>
    <dbReference type="NCBI Taxonomy" id="85310"/>
    <lineage>
        <taxon>Eukaryota</taxon>
        <taxon>Metazoa</taxon>
        <taxon>Ecdysozoa</taxon>
        <taxon>Arthropoda</taxon>
        <taxon>Hexapoda</taxon>
        <taxon>Insecta</taxon>
        <taxon>Pterygota</taxon>
        <taxon>Neoptera</taxon>
        <taxon>Paraneoptera</taxon>
        <taxon>Hemiptera</taxon>
        <taxon>Heteroptera</taxon>
        <taxon>Panheteroptera</taxon>
        <taxon>Pentatomomorpha</taxon>
        <taxon>Pentatomoidea</taxon>
        <taxon>Pentatomidae</taxon>
        <taxon>Pentatominae</taxon>
        <taxon>Nezara</taxon>
    </lineage>
</organism>
<dbReference type="AlphaFoldDB" id="A0A9P0H0Y4"/>
<dbReference type="EMBL" id="OV725079">
    <property type="protein sequence ID" value="CAH1394889.1"/>
    <property type="molecule type" value="Genomic_DNA"/>
</dbReference>
<name>A0A9P0H0Y4_NEZVI</name>
<evidence type="ECO:0000313" key="2">
    <source>
        <dbReference type="Proteomes" id="UP001152798"/>
    </source>
</evidence>
<evidence type="ECO:0000313" key="1">
    <source>
        <dbReference type="EMBL" id="CAH1394889.1"/>
    </source>
</evidence>
<protein>
    <submittedName>
        <fullName evidence="1">Uncharacterized protein</fullName>
    </submittedName>
</protein>
<keyword evidence="2" id="KW-1185">Reference proteome</keyword>
<sequence>MIGEALWRTRPLKGCRATEVRNRIPLQLTRPGQLNNGCKITFQSSSHPRISSQEALISTH</sequence>
<reference evidence="1" key="1">
    <citation type="submission" date="2022-01" db="EMBL/GenBank/DDBJ databases">
        <authorList>
            <person name="King R."/>
        </authorList>
    </citation>
    <scope>NUCLEOTIDE SEQUENCE</scope>
</reference>
<proteinExistence type="predicted"/>
<dbReference type="Proteomes" id="UP001152798">
    <property type="component" value="Chromosome 3"/>
</dbReference>
<accession>A0A9P0H0Y4</accession>